<evidence type="ECO:0000256" key="1">
    <source>
        <dbReference type="SAM" id="Phobius"/>
    </source>
</evidence>
<dbReference type="PANTHER" id="PTHR33994">
    <property type="entry name" value="OS04G0515000 PROTEIN"/>
    <property type="match status" value="1"/>
</dbReference>
<sequence>MARTALYGSKEVDPLLVLQTKVIILFYGMVTIVLVLGIPAAALLSNAAEKVKYTLDLAAVEGMDVAAAATAGAGGSTVISPAFNLTLRVENPRTFRPWCLDRGDVVVSYSGVALAWGRVPGFCVQKRSTAKLTVVPWGKNVHLSQELRERFVSELKEGTAKVYVEMKLHYYYANFGMAAFAPSTGMMVDSNKTGGSPAGTSKQTLSAEEMDDQLEQFTSLMQQKFLSGEDFGHMDYSRIDNDEMLDDHWSKEANYDAGEKYFEED</sequence>
<dbReference type="Proteomes" id="UP000007015">
    <property type="component" value="Chromosome 1"/>
</dbReference>
<dbReference type="OMA" id="YYYANFG"/>
<reference evidence="3 4" key="1">
    <citation type="journal article" date="2005" name="PLoS Biol.">
        <title>The genomes of Oryza sativa: a history of duplications.</title>
        <authorList>
            <person name="Yu J."/>
            <person name="Wang J."/>
            <person name="Lin W."/>
            <person name="Li S."/>
            <person name="Li H."/>
            <person name="Zhou J."/>
            <person name="Ni P."/>
            <person name="Dong W."/>
            <person name="Hu S."/>
            <person name="Zeng C."/>
            <person name="Zhang J."/>
            <person name="Zhang Y."/>
            <person name="Li R."/>
            <person name="Xu Z."/>
            <person name="Li S."/>
            <person name="Li X."/>
            <person name="Zheng H."/>
            <person name="Cong L."/>
            <person name="Lin L."/>
            <person name="Yin J."/>
            <person name="Geng J."/>
            <person name="Li G."/>
            <person name="Shi J."/>
            <person name="Liu J."/>
            <person name="Lv H."/>
            <person name="Li J."/>
            <person name="Wang J."/>
            <person name="Deng Y."/>
            <person name="Ran L."/>
            <person name="Shi X."/>
            <person name="Wang X."/>
            <person name="Wu Q."/>
            <person name="Li C."/>
            <person name="Ren X."/>
            <person name="Wang J."/>
            <person name="Wang X."/>
            <person name="Li D."/>
            <person name="Liu D."/>
            <person name="Zhang X."/>
            <person name="Ji Z."/>
            <person name="Zhao W."/>
            <person name="Sun Y."/>
            <person name="Zhang Z."/>
            <person name="Bao J."/>
            <person name="Han Y."/>
            <person name="Dong L."/>
            <person name="Ji J."/>
            <person name="Chen P."/>
            <person name="Wu S."/>
            <person name="Liu J."/>
            <person name="Xiao Y."/>
            <person name="Bu D."/>
            <person name="Tan J."/>
            <person name="Yang L."/>
            <person name="Ye C."/>
            <person name="Zhang J."/>
            <person name="Xu J."/>
            <person name="Zhou Y."/>
            <person name="Yu Y."/>
            <person name="Zhang B."/>
            <person name="Zhuang S."/>
            <person name="Wei H."/>
            <person name="Liu B."/>
            <person name="Lei M."/>
            <person name="Yu H."/>
            <person name="Li Y."/>
            <person name="Xu H."/>
            <person name="Wei S."/>
            <person name="He X."/>
            <person name="Fang L."/>
            <person name="Zhang Z."/>
            <person name="Zhang Y."/>
            <person name="Huang X."/>
            <person name="Su Z."/>
            <person name="Tong W."/>
            <person name="Li J."/>
            <person name="Tong Z."/>
            <person name="Li S."/>
            <person name="Ye J."/>
            <person name="Wang L."/>
            <person name="Fang L."/>
            <person name="Lei T."/>
            <person name="Chen C."/>
            <person name="Chen H."/>
            <person name="Xu Z."/>
            <person name="Li H."/>
            <person name="Huang H."/>
            <person name="Zhang F."/>
            <person name="Xu H."/>
            <person name="Li N."/>
            <person name="Zhao C."/>
            <person name="Li S."/>
            <person name="Dong L."/>
            <person name="Huang Y."/>
            <person name="Li L."/>
            <person name="Xi Y."/>
            <person name="Qi Q."/>
            <person name="Li W."/>
            <person name="Zhang B."/>
            <person name="Hu W."/>
            <person name="Zhang Y."/>
            <person name="Tian X."/>
            <person name="Jiao Y."/>
            <person name="Liang X."/>
            <person name="Jin J."/>
            <person name="Gao L."/>
            <person name="Zheng W."/>
            <person name="Hao B."/>
            <person name="Liu S."/>
            <person name="Wang W."/>
            <person name="Yuan L."/>
            <person name="Cao M."/>
            <person name="McDermott J."/>
            <person name="Samudrala R."/>
            <person name="Wang J."/>
            <person name="Wong G.K."/>
            <person name="Yang H."/>
        </authorList>
    </citation>
    <scope>NUCLEOTIDE SEQUENCE [LARGE SCALE GENOMIC DNA]</scope>
    <source>
        <strain evidence="4">cv. 93-11</strain>
    </source>
</reference>
<keyword evidence="4" id="KW-1185">Reference proteome</keyword>
<keyword evidence="1" id="KW-0472">Membrane</keyword>
<gene>
    <name evidence="3" type="ORF">OsI_03485</name>
</gene>
<dbReference type="HOGENOM" id="CLU_091881_0_0_1"/>
<organism evidence="3 4">
    <name type="scientific">Oryza sativa subsp. indica</name>
    <name type="common">Rice</name>
    <dbReference type="NCBI Taxonomy" id="39946"/>
    <lineage>
        <taxon>Eukaryota</taxon>
        <taxon>Viridiplantae</taxon>
        <taxon>Streptophyta</taxon>
        <taxon>Embryophyta</taxon>
        <taxon>Tracheophyta</taxon>
        <taxon>Spermatophyta</taxon>
        <taxon>Magnoliopsida</taxon>
        <taxon>Liliopsida</taxon>
        <taxon>Poales</taxon>
        <taxon>Poaceae</taxon>
        <taxon>BOP clade</taxon>
        <taxon>Oryzoideae</taxon>
        <taxon>Oryzeae</taxon>
        <taxon>Oryzinae</taxon>
        <taxon>Oryza</taxon>
        <taxon>Oryza sativa</taxon>
    </lineage>
</organism>
<keyword evidence="1" id="KW-1133">Transmembrane helix</keyword>
<dbReference type="Pfam" id="PF09747">
    <property type="entry name" value="CCD97-like_C"/>
    <property type="match status" value="1"/>
</dbReference>
<dbReference type="AlphaFoldDB" id="A2WUD5"/>
<dbReference type="STRING" id="39946.A2WUD5"/>
<dbReference type="OrthoDB" id="333176at2759"/>
<dbReference type="EMBL" id="CM000126">
    <property type="protein sequence ID" value="EAY75581.1"/>
    <property type="molecule type" value="Genomic_DNA"/>
</dbReference>
<dbReference type="Gramene" id="BGIOSGA004320-TA">
    <property type="protein sequence ID" value="BGIOSGA004320-PA"/>
    <property type="gene ID" value="BGIOSGA004320"/>
</dbReference>
<protein>
    <recommendedName>
        <fullName evidence="2">CCD97-like C-terminal domain-containing protein</fullName>
    </recommendedName>
</protein>
<proteinExistence type="predicted"/>
<evidence type="ECO:0000259" key="2">
    <source>
        <dbReference type="Pfam" id="PF09747"/>
    </source>
</evidence>
<keyword evidence="1" id="KW-0812">Transmembrane</keyword>
<dbReference type="InterPro" id="IPR040233">
    <property type="entry name" value="CCD97-like_C"/>
</dbReference>
<accession>A2WUD5</accession>
<evidence type="ECO:0000313" key="3">
    <source>
        <dbReference type="EMBL" id="EAY75581.1"/>
    </source>
</evidence>
<feature type="transmembrane region" description="Helical" evidence="1">
    <location>
        <begin position="22"/>
        <end position="44"/>
    </location>
</feature>
<feature type="domain" description="CCD97-like C-terminal" evidence="2">
    <location>
        <begin position="191"/>
        <end position="265"/>
    </location>
</feature>
<name>A2WUD5_ORYSI</name>
<dbReference type="PANTHER" id="PTHR33994:SF39">
    <property type="entry name" value="OS01G0712400 PROTEIN"/>
    <property type="match status" value="1"/>
</dbReference>
<evidence type="ECO:0000313" key="4">
    <source>
        <dbReference type="Proteomes" id="UP000007015"/>
    </source>
</evidence>